<reference evidence="1 2" key="1">
    <citation type="journal article" date="2014" name="Genome Announc.">
        <title>Draft Genome Sequence of Xylella fastidiosa Pear Leaf Scorch Strain in Taiwan.</title>
        <authorList>
            <person name="Su C.C."/>
            <person name="Deng W.L."/>
            <person name="Jan F.J."/>
            <person name="Chang C.J."/>
            <person name="Huang H."/>
            <person name="Chen J."/>
        </authorList>
    </citation>
    <scope>NUCLEOTIDE SEQUENCE [LARGE SCALE GENOMIC DNA]</scope>
    <source>
        <strain evidence="1 2">PLS229</strain>
    </source>
</reference>
<dbReference type="EMBL" id="JDSQ01000002">
    <property type="protein sequence ID" value="EWS79248.1"/>
    <property type="molecule type" value="Genomic_DNA"/>
</dbReference>
<gene>
    <name evidence="1" type="ORF">AF72_01380</name>
</gene>
<dbReference type="Proteomes" id="UP000020406">
    <property type="component" value="Unassembled WGS sequence"/>
</dbReference>
<accession>Z9JMM0</accession>
<evidence type="ECO:0000313" key="2">
    <source>
        <dbReference type="Proteomes" id="UP000020406"/>
    </source>
</evidence>
<name>Z9JMM0_9GAMM</name>
<protein>
    <submittedName>
        <fullName evidence="1">Uncharacterized protein</fullName>
    </submittedName>
</protein>
<comment type="caution">
    <text evidence="1">The sequence shown here is derived from an EMBL/GenBank/DDBJ whole genome shotgun (WGS) entry which is preliminary data.</text>
</comment>
<dbReference type="AlphaFoldDB" id="Z9JMM0"/>
<dbReference type="KEGG" id="xtw:AB672_04980"/>
<organism evidence="1 2">
    <name type="scientific">Xylella taiwanensis</name>
    <dbReference type="NCBI Taxonomy" id="1444770"/>
    <lineage>
        <taxon>Bacteria</taxon>
        <taxon>Pseudomonadati</taxon>
        <taxon>Pseudomonadota</taxon>
        <taxon>Gammaproteobacteria</taxon>
        <taxon>Lysobacterales</taxon>
        <taxon>Lysobacteraceae</taxon>
        <taxon>Xylella</taxon>
    </lineage>
</organism>
<evidence type="ECO:0000313" key="1">
    <source>
        <dbReference type="EMBL" id="EWS79248.1"/>
    </source>
</evidence>
<proteinExistence type="predicted"/>
<sequence length="64" mass="7438">MQLHDVRCDMGMMSCGLDGLQILMRFFTFENEASSSVELVSFHLIKMVEHFVCMLYECKILLSE</sequence>